<dbReference type="Proteomes" id="UP000198757">
    <property type="component" value="Unassembled WGS sequence"/>
</dbReference>
<evidence type="ECO:0000313" key="3">
    <source>
        <dbReference type="Proteomes" id="UP000198757"/>
    </source>
</evidence>
<feature type="transmembrane region" description="Helical" evidence="1">
    <location>
        <begin position="131"/>
        <end position="154"/>
    </location>
</feature>
<dbReference type="RefSeq" id="WP_143019769.1">
    <property type="nucleotide sequence ID" value="NZ_FMZO01000007.1"/>
</dbReference>
<keyword evidence="3" id="KW-1185">Reference proteome</keyword>
<evidence type="ECO:0000256" key="1">
    <source>
        <dbReference type="SAM" id="Phobius"/>
    </source>
</evidence>
<dbReference type="EMBL" id="FMZO01000007">
    <property type="protein sequence ID" value="SDD24917.1"/>
    <property type="molecule type" value="Genomic_DNA"/>
</dbReference>
<evidence type="ECO:0000313" key="2">
    <source>
        <dbReference type="EMBL" id="SDD24917.1"/>
    </source>
</evidence>
<proteinExistence type="predicted"/>
<gene>
    <name evidence="2" type="ORF">SAMN04487894_107122</name>
</gene>
<sequence>MKIVIGRRSNGNAVTIHLEGTHLFVSYTEEHQIGGLFADMAKSPDHSVQLFLSASEALKMQLSRYCKNAITENEAVLIEMIHRKLITRQKREYPNTPSAIFVLIEDIWSWVRLTNKKKYSQRLARLLTMAPAYKIFLVCGSMLPLRNLLAGLIANNPKLKNKLITDDSFRPLGTLGAELVYTTEGFAFYKPKGAAEFERMY</sequence>
<organism evidence="2 3">
    <name type="scientific">Niabella drilacis (strain DSM 25811 / CCM 8410 / CCUG 62505 / LMG 26954 / E90)</name>
    <dbReference type="NCBI Taxonomy" id="1285928"/>
    <lineage>
        <taxon>Bacteria</taxon>
        <taxon>Pseudomonadati</taxon>
        <taxon>Bacteroidota</taxon>
        <taxon>Chitinophagia</taxon>
        <taxon>Chitinophagales</taxon>
        <taxon>Chitinophagaceae</taxon>
        <taxon>Niabella</taxon>
    </lineage>
</organism>
<accession>A0A1G6T8Z1</accession>
<keyword evidence="1" id="KW-0472">Membrane</keyword>
<protein>
    <submittedName>
        <fullName evidence="2">Uncharacterized protein</fullName>
    </submittedName>
</protein>
<name>A0A1G6T8Z1_NIADE</name>
<keyword evidence="1" id="KW-0812">Transmembrane</keyword>
<dbReference type="AlphaFoldDB" id="A0A1G6T8Z1"/>
<keyword evidence="1" id="KW-1133">Transmembrane helix</keyword>
<reference evidence="3" key="1">
    <citation type="submission" date="2016-10" db="EMBL/GenBank/DDBJ databases">
        <authorList>
            <person name="Varghese N."/>
            <person name="Submissions S."/>
        </authorList>
    </citation>
    <scope>NUCLEOTIDE SEQUENCE [LARGE SCALE GENOMIC DNA]</scope>
    <source>
        <strain evidence="3">DSM 25811 / CCM 8410 / LMG 26954 / E90</strain>
    </source>
</reference>